<organism evidence="2 3">
    <name type="scientific">Hymenobacter aquaticus</name>
    <dbReference type="NCBI Taxonomy" id="1867101"/>
    <lineage>
        <taxon>Bacteria</taxon>
        <taxon>Pseudomonadati</taxon>
        <taxon>Bacteroidota</taxon>
        <taxon>Cytophagia</taxon>
        <taxon>Cytophagales</taxon>
        <taxon>Hymenobacteraceae</taxon>
        <taxon>Hymenobacter</taxon>
    </lineage>
</organism>
<gene>
    <name evidence="2" type="ORF">E5K00_04310</name>
</gene>
<dbReference type="Proteomes" id="UP000297549">
    <property type="component" value="Unassembled WGS sequence"/>
</dbReference>
<dbReference type="AlphaFoldDB" id="A0A4Z0Q3Z6"/>
<keyword evidence="3" id="KW-1185">Reference proteome</keyword>
<dbReference type="EMBL" id="SRLC01000001">
    <property type="protein sequence ID" value="TGE24445.1"/>
    <property type="molecule type" value="Genomic_DNA"/>
</dbReference>
<protein>
    <submittedName>
        <fullName evidence="2">Uncharacterized protein</fullName>
    </submittedName>
</protein>
<dbReference type="RefSeq" id="WP_135462026.1">
    <property type="nucleotide sequence ID" value="NZ_SRLC01000001.1"/>
</dbReference>
<evidence type="ECO:0000313" key="3">
    <source>
        <dbReference type="Proteomes" id="UP000297549"/>
    </source>
</evidence>
<proteinExistence type="predicted"/>
<comment type="caution">
    <text evidence="2">The sequence shown here is derived from an EMBL/GenBank/DDBJ whole genome shotgun (WGS) entry which is preliminary data.</text>
</comment>
<accession>A0A4Z0Q3Z6</accession>
<sequence length="62" mass="6477">MASSLPSFPAGSSQSGPTGSSPWRQRATGWLLLLALLSLLIVSRQVKAPGPHPGVLSLLNIR</sequence>
<feature type="compositionally biased region" description="Low complexity" evidence="1">
    <location>
        <begin position="9"/>
        <end position="22"/>
    </location>
</feature>
<feature type="region of interest" description="Disordered" evidence="1">
    <location>
        <begin position="1"/>
        <end position="23"/>
    </location>
</feature>
<evidence type="ECO:0000313" key="2">
    <source>
        <dbReference type="EMBL" id="TGE24445.1"/>
    </source>
</evidence>
<reference evidence="2 3" key="1">
    <citation type="submission" date="2019-04" db="EMBL/GenBank/DDBJ databases">
        <authorList>
            <person name="Feng G."/>
            <person name="Zhang J."/>
            <person name="Zhu H."/>
        </authorList>
    </citation>
    <scope>NUCLEOTIDE SEQUENCE [LARGE SCALE GENOMIC DNA]</scope>
    <source>
        <strain evidence="2 3">JCM 31653</strain>
    </source>
</reference>
<name>A0A4Z0Q3Z6_9BACT</name>
<evidence type="ECO:0000256" key="1">
    <source>
        <dbReference type="SAM" id="MobiDB-lite"/>
    </source>
</evidence>